<dbReference type="SUPFAM" id="SSF53300">
    <property type="entry name" value="vWA-like"/>
    <property type="match status" value="1"/>
</dbReference>
<evidence type="ECO:0000259" key="2">
    <source>
        <dbReference type="PROSITE" id="PS50234"/>
    </source>
</evidence>
<feature type="chain" id="PRO_5030510157" evidence="1">
    <location>
        <begin position="27"/>
        <end position="318"/>
    </location>
</feature>
<dbReference type="PROSITE" id="PS50234">
    <property type="entry name" value="VWFA"/>
    <property type="match status" value="1"/>
</dbReference>
<comment type="caution">
    <text evidence="3">The sequence shown here is derived from an EMBL/GenBank/DDBJ whole genome shotgun (WGS) entry which is preliminary data.</text>
</comment>
<feature type="non-terminal residue" evidence="3">
    <location>
        <position position="318"/>
    </location>
</feature>
<evidence type="ECO:0000313" key="3">
    <source>
        <dbReference type="EMBL" id="MBA6411602.1"/>
    </source>
</evidence>
<dbReference type="InterPro" id="IPR002035">
    <property type="entry name" value="VWF_A"/>
</dbReference>
<dbReference type="Proteomes" id="UP000539350">
    <property type="component" value="Unassembled WGS sequence"/>
</dbReference>
<proteinExistence type="predicted"/>
<dbReference type="InterPro" id="IPR036465">
    <property type="entry name" value="vWFA_dom_sf"/>
</dbReference>
<name>A0A7W2TTE2_9GAMM</name>
<protein>
    <submittedName>
        <fullName evidence="3">VWA domain-containing protein</fullName>
    </submittedName>
</protein>
<dbReference type="SMART" id="SM00327">
    <property type="entry name" value="VWA"/>
    <property type="match status" value="1"/>
</dbReference>
<organism evidence="3 4">
    <name type="scientific">Sediminihaliea albiluteola</name>
    <dbReference type="NCBI Taxonomy" id="2758564"/>
    <lineage>
        <taxon>Bacteria</taxon>
        <taxon>Pseudomonadati</taxon>
        <taxon>Pseudomonadota</taxon>
        <taxon>Gammaproteobacteria</taxon>
        <taxon>Cellvibrionales</taxon>
        <taxon>Halieaceae</taxon>
        <taxon>Sediminihaliea</taxon>
    </lineage>
</organism>
<accession>A0A7W2TTE2</accession>
<dbReference type="RefSeq" id="WP_182168466.1">
    <property type="nucleotide sequence ID" value="NZ_JACFXU010000010.1"/>
</dbReference>
<evidence type="ECO:0000313" key="4">
    <source>
        <dbReference type="Proteomes" id="UP000539350"/>
    </source>
</evidence>
<dbReference type="Pfam" id="PF13519">
    <property type="entry name" value="VWA_2"/>
    <property type="match status" value="1"/>
</dbReference>
<gene>
    <name evidence="3" type="ORF">H2508_00520</name>
</gene>
<feature type="domain" description="VWFA" evidence="2">
    <location>
        <begin position="40"/>
        <end position="218"/>
    </location>
</feature>
<keyword evidence="1" id="KW-0732">Signal</keyword>
<evidence type="ECO:0000256" key="1">
    <source>
        <dbReference type="SAM" id="SignalP"/>
    </source>
</evidence>
<reference evidence="3 4" key="1">
    <citation type="submission" date="2020-07" db="EMBL/GenBank/DDBJ databases">
        <title>Halieaceae bacterium, F7430, whole genome shotgun sequencing project.</title>
        <authorList>
            <person name="Jiang S."/>
            <person name="Liu Z.W."/>
            <person name="Du Z.J."/>
        </authorList>
    </citation>
    <scope>NUCLEOTIDE SEQUENCE [LARGE SCALE GENOMIC DNA]</scope>
    <source>
        <strain evidence="3 4">F7430</strain>
    </source>
</reference>
<dbReference type="AlphaFoldDB" id="A0A7W2TTE2"/>
<dbReference type="EMBL" id="JACFXU010000010">
    <property type="protein sequence ID" value="MBA6411602.1"/>
    <property type="molecule type" value="Genomic_DNA"/>
</dbReference>
<keyword evidence="4" id="KW-1185">Reference proteome</keyword>
<sequence>MQSIARFKINLRKPMQALLTPFFATAISALPLAAAQAAEDVMIVYDASGSMWGQIDGVNKIVTAREVMAELVRSWPEGTNLGLIAYGHRSAGDCKDIETILTPQQVDADSFINKVNAIEPKGKTPIADSLSQAAAELKYRDNNATVVLISDGLESCQGDPCAVAKELNALGANFTAHVVGFDLDEEGQQALSCIADNTGGIFVAASNASELQGALRQVQAEVEQKQAEPEPEPDYELEISAPEQVTTGAQFKVSWSDTVSSDDYYTVVPAGADEGKTGNRDVVRDKSEGTLRAPAEPGMYEVRYVLREGMKTLASAPL</sequence>
<dbReference type="Gene3D" id="3.40.50.410">
    <property type="entry name" value="von Willebrand factor, type A domain"/>
    <property type="match status" value="1"/>
</dbReference>
<feature type="signal peptide" evidence="1">
    <location>
        <begin position="1"/>
        <end position="26"/>
    </location>
</feature>